<dbReference type="EMBL" id="JWZT01001761">
    <property type="protein sequence ID" value="KII71458.1"/>
    <property type="molecule type" value="Genomic_DNA"/>
</dbReference>
<dbReference type="PANTHER" id="PTHR45913">
    <property type="entry name" value="EPM2A-INTERACTING PROTEIN 1"/>
    <property type="match status" value="1"/>
</dbReference>
<dbReference type="AlphaFoldDB" id="A0A0C2JQ00"/>
<protein>
    <submittedName>
        <fullName evidence="1">Zinc finger BED domain-containing protein 5</fullName>
    </submittedName>
</protein>
<reference evidence="1 2" key="1">
    <citation type="journal article" date="2014" name="Genome Biol. Evol.">
        <title>The genome of the myxosporean Thelohanellus kitauei shows adaptations to nutrient acquisition within its fish host.</title>
        <authorList>
            <person name="Yang Y."/>
            <person name="Xiong J."/>
            <person name="Zhou Z."/>
            <person name="Huo F."/>
            <person name="Miao W."/>
            <person name="Ran C."/>
            <person name="Liu Y."/>
            <person name="Zhang J."/>
            <person name="Feng J."/>
            <person name="Wang M."/>
            <person name="Wang M."/>
            <person name="Wang L."/>
            <person name="Yao B."/>
        </authorList>
    </citation>
    <scope>NUCLEOTIDE SEQUENCE [LARGE SCALE GENOMIC DNA]</scope>
    <source>
        <strain evidence="1">Wuqing</strain>
    </source>
</reference>
<dbReference type="OrthoDB" id="10060419at2759"/>
<accession>A0A0C2JQ00</accession>
<gene>
    <name evidence="1" type="ORF">RF11_13633</name>
</gene>
<keyword evidence="2" id="KW-1185">Reference proteome</keyword>
<evidence type="ECO:0000313" key="2">
    <source>
        <dbReference type="Proteomes" id="UP000031668"/>
    </source>
</evidence>
<organism evidence="1 2">
    <name type="scientific">Thelohanellus kitauei</name>
    <name type="common">Myxosporean</name>
    <dbReference type="NCBI Taxonomy" id="669202"/>
    <lineage>
        <taxon>Eukaryota</taxon>
        <taxon>Metazoa</taxon>
        <taxon>Cnidaria</taxon>
        <taxon>Myxozoa</taxon>
        <taxon>Myxosporea</taxon>
        <taxon>Bivalvulida</taxon>
        <taxon>Platysporina</taxon>
        <taxon>Myxobolidae</taxon>
        <taxon>Thelohanellus</taxon>
    </lineage>
</organism>
<dbReference type="Proteomes" id="UP000031668">
    <property type="component" value="Unassembled WGS sequence"/>
</dbReference>
<dbReference type="PANTHER" id="PTHR45913:SF22">
    <property type="entry name" value="SCAN BOX DOMAIN-CONTAINING PROTEIN"/>
    <property type="match status" value="1"/>
</dbReference>
<evidence type="ECO:0000313" key="1">
    <source>
        <dbReference type="EMBL" id="KII71458.1"/>
    </source>
</evidence>
<proteinExistence type="predicted"/>
<sequence length="141" mass="16394">MKPHPIADGLLLPTHKTIIRIMIEEEYVNKLNVMYISLDRVHRRIADVSADILDIMIQEMKPSILPIFSIKLDESTDVENGSQLFVYAKKLYNSVLKTYPLNLMNYICGLCTDGVVNMILYRRDFNVWYIMKGRKSLEIIV</sequence>
<comment type="caution">
    <text evidence="1">The sequence shown here is derived from an EMBL/GenBank/DDBJ whole genome shotgun (WGS) entry which is preliminary data.</text>
</comment>
<name>A0A0C2JQ00_THEKT</name>